<reference evidence="1" key="2">
    <citation type="journal article" date="2015" name="Data Brief">
        <title>Shoot transcriptome of the giant reed, Arundo donax.</title>
        <authorList>
            <person name="Barrero R.A."/>
            <person name="Guerrero F.D."/>
            <person name="Moolhuijzen P."/>
            <person name="Goolsby J.A."/>
            <person name="Tidwell J."/>
            <person name="Bellgard S.E."/>
            <person name="Bellgard M.I."/>
        </authorList>
    </citation>
    <scope>NUCLEOTIDE SEQUENCE</scope>
    <source>
        <tissue evidence="1">Shoot tissue taken approximately 20 cm above the soil surface</tissue>
    </source>
</reference>
<proteinExistence type="predicted"/>
<dbReference type="EMBL" id="GBRH01199693">
    <property type="protein sequence ID" value="JAD98202.1"/>
    <property type="molecule type" value="Transcribed_RNA"/>
</dbReference>
<reference evidence="1" key="1">
    <citation type="submission" date="2014-09" db="EMBL/GenBank/DDBJ databases">
        <authorList>
            <person name="Magalhaes I.L.F."/>
            <person name="Oliveira U."/>
            <person name="Santos F.R."/>
            <person name="Vidigal T.H.D.A."/>
            <person name="Brescovit A.D."/>
            <person name="Santos A.J."/>
        </authorList>
    </citation>
    <scope>NUCLEOTIDE SEQUENCE</scope>
    <source>
        <tissue evidence="1">Shoot tissue taken approximately 20 cm above the soil surface</tissue>
    </source>
</reference>
<organism evidence="1">
    <name type="scientific">Arundo donax</name>
    <name type="common">Giant reed</name>
    <name type="synonym">Donax arundinaceus</name>
    <dbReference type="NCBI Taxonomy" id="35708"/>
    <lineage>
        <taxon>Eukaryota</taxon>
        <taxon>Viridiplantae</taxon>
        <taxon>Streptophyta</taxon>
        <taxon>Embryophyta</taxon>
        <taxon>Tracheophyta</taxon>
        <taxon>Spermatophyta</taxon>
        <taxon>Magnoliopsida</taxon>
        <taxon>Liliopsida</taxon>
        <taxon>Poales</taxon>
        <taxon>Poaceae</taxon>
        <taxon>PACMAD clade</taxon>
        <taxon>Arundinoideae</taxon>
        <taxon>Arundineae</taxon>
        <taxon>Arundo</taxon>
    </lineage>
</organism>
<evidence type="ECO:0000313" key="1">
    <source>
        <dbReference type="EMBL" id="JAD98202.1"/>
    </source>
</evidence>
<accession>A0A0A9EQA9</accession>
<name>A0A0A9EQA9_ARUDO</name>
<sequence length="10" mass="1159">MYLSVFILSS</sequence>
<protein>
    <submittedName>
        <fullName evidence="1">Uncharacterized protein</fullName>
    </submittedName>
</protein>